<dbReference type="InterPro" id="IPR016185">
    <property type="entry name" value="PreATP-grasp_dom_sf"/>
</dbReference>
<dbReference type="Pfam" id="PF02786">
    <property type="entry name" value="CPSase_L_D2"/>
    <property type="match status" value="1"/>
</dbReference>
<dbReference type="InterPro" id="IPR011053">
    <property type="entry name" value="Single_hybrid_motif"/>
</dbReference>
<dbReference type="InterPro" id="IPR000089">
    <property type="entry name" value="Biotin_lipoyl"/>
</dbReference>
<dbReference type="Gene3D" id="2.40.50.100">
    <property type="match status" value="1"/>
</dbReference>
<keyword evidence="4" id="KW-0092">Biotin</keyword>
<dbReference type="InterPro" id="IPR013785">
    <property type="entry name" value="Aldolase_TIM"/>
</dbReference>
<keyword evidence="8" id="KW-1185">Reference proteome</keyword>
<sequence>MVQRRNFRELLQITKGMPILVANRGIPARRICRSVRERLKAHAIITATNTDRGSPAISAADEVMLLGADPTAYLDIEDIVTRAKEAGVEAIHPGWGFASEDSNFSRLCREAGITFIGPDPEGMELLGSKLKARALAKELGIPTVPGSDGAVSLEEARTLVESMELPILLKAEGGGGGRGIVIIRERSELDTAFEKAQVMAAASFGNPTLYVEKFLSEVHHIEIQVLADRYGNVLVFDERDCSLQRNHQKLLEITPSPWVGMSEELRGQLKEYSRRIVQAANYHTLATVEFLVTEQSGQAEAYLIEVNTRLQVEHGITESRYGIDLVEQQIAVALGVELDLKQEDLKPFFWSLQCRINLEDPQNNFSPNSGLIKRYHSPGGPGVRLDSNLSGFYEFPSNYDSAGSLLICYANSWDKLIALAVRALNEYQISGLKTTLPFYRKIVASEYFAGGDFSTRFIEEHPELLDYHHLEPEALRLGRLIAQISARGYNPYIKLDEYRSFSQPRLGLPRYNSGHYSELLLSTEDTRTKAKNRLHYPQRDRKALLAMLRSSKDIHFTDTTCRDITQSNSGNRMRLAEDRVIGPYLDQCGFLSLETGGGAHFHMNIRANMTSPIKEAREWRKLAPRTLQQVLVRSTNLLGYKPQGRLMMQKMGSRLCELYDIIRCFDFLNYAENMAPLAEVVLNREDVVFEPALSLSVVGQHYSVAHYLDAAKQILEMCAKTAACSVEQVAERIILGLKDMAGVCSPAFIAELAAGLKQRWPNLLLHYHRHATDGLFVPALVAAAKAGVEILDVGMDAACRWYGQGDVGSVRAALNAEGFSDRLNGRALDAGNSVLKEIMPFFDRYCAPHFQGYDYNVIHHGMPGGAISSSQEGAMQQGYIFLLPQILEYLAIVRRMVLYHDVTPGAQITWNNAFLAIRNAHKRGGRDEIQRVIDLARRCLAESPDEVETDREDRLLLFQEANDSFKALLAGDFGPLPLGFPPEWVYHSTFGREQGEKIYHKVQQGVGSPLDRLKDCNVEEERVCLETELGRRTSEDELLLYLNHPADTIALLQFQDRFGDPNCLPLSVWFEGLVPGESFSFSDSKGKQHRLKLIEIGPINESNMILVGFQLNHELVRCEVQVEQNRSVSGGEERRSADPNDPNHVGALSNGDLWVVHVAEGDVVRKGQELCNISIMKQEKGIFAKRDGVVKKVHISANFKKTSKMVSVREGDLILELGDISQQCPSCVKPLPEDLRHGSFCPYCGVALQQNFGSQL</sequence>
<evidence type="ECO:0000256" key="5">
    <source>
        <dbReference type="SAM" id="MobiDB-lite"/>
    </source>
</evidence>
<keyword evidence="7" id="KW-0436">Ligase</keyword>
<reference evidence="7 8" key="1">
    <citation type="submission" date="2023-04" db="EMBL/GenBank/DDBJ databases">
        <title>Spirochaete genome identified in red abalone sample constitutes a novel genus.</title>
        <authorList>
            <person name="Sharma S.P."/>
            <person name="Purcell C.M."/>
            <person name="Hyde J.R."/>
            <person name="Severin A.J."/>
        </authorList>
    </citation>
    <scope>NUCLEOTIDE SEQUENCE [LARGE SCALE GENOMIC DNA]</scope>
    <source>
        <strain evidence="7 8">SP-2023</strain>
    </source>
</reference>
<dbReference type="SUPFAM" id="SSF56059">
    <property type="entry name" value="Glutathione synthetase ATP-binding domain-like"/>
    <property type="match status" value="1"/>
</dbReference>
<dbReference type="Gene3D" id="3.30.1490.20">
    <property type="entry name" value="ATP-grasp fold, A domain"/>
    <property type="match status" value="1"/>
</dbReference>
<protein>
    <submittedName>
        <fullName evidence="7">Pyruvate carboxylase</fullName>
        <ecNumber evidence="7">6.4.1.1</ecNumber>
    </submittedName>
</protein>
<feature type="region of interest" description="Disordered" evidence="5">
    <location>
        <begin position="1127"/>
        <end position="1148"/>
    </location>
</feature>
<evidence type="ECO:0000259" key="6">
    <source>
        <dbReference type="PROSITE" id="PS00867"/>
    </source>
</evidence>
<dbReference type="PANTHER" id="PTHR43778:SF2">
    <property type="entry name" value="PYRUVATE CARBOXYLASE, MITOCHONDRIAL"/>
    <property type="match status" value="1"/>
</dbReference>
<dbReference type="Gene3D" id="3.40.50.20">
    <property type="match status" value="1"/>
</dbReference>
<dbReference type="Pfam" id="PF02436">
    <property type="entry name" value="PYC_OADA"/>
    <property type="match status" value="1"/>
</dbReference>
<dbReference type="SUPFAM" id="SSF52440">
    <property type="entry name" value="PreATP-grasp domain"/>
    <property type="match status" value="1"/>
</dbReference>
<comment type="cofactor">
    <cofactor evidence="1">
        <name>biotin</name>
        <dbReference type="ChEBI" id="CHEBI:57586"/>
    </cofactor>
</comment>
<evidence type="ECO:0000313" key="7">
    <source>
        <dbReference type="EMBL" id="WGK69413.1"/>
    </source>
</evidence>
<dbReference type="CDD" id="cd06850">
    <property type="entry name" value="biotinyl_domain"/>
    <property type="match status" value="1"/>
</dbReference>
<gene>
    <name evidence="7" type="ORF">P0082_00720</name>
</gene>
<dbReference type="SUPFAM" id="SSF51246">
    <property type="entry name" value="Rudiment single hybrid motif"/>
    <property type="match status" value="1"/>
</dbReference>
<dbReference type="Pfam" id="PF00364">
    <property type="entry name" value="Biotin_lipoyl"/>
    <property type="match status" value="1"/>
</dbReference>
<dbReference type="InterPro" id="IPR005479">
    <property type="entry name" value="CPAse_ATP-bd"/>
</dbReference>
<dbReference type="SMART" id="SM00878">
    <property type="entry name" value="Biotin_carb_C"/>
    <property type="match status" value="1"/>
</dbReference>
<dbReference type="InterPro" id="IPR005481">
    <property type="entry name" value="BC-like_N"/>
</dbReference>
<dbReference type="RefSeq" id="WP_326927596.1">
    <property type="nucleotide sequence ID" value="NZ_CP123443.1"/>
</dbReference>
<dbReference type="Proteomes" id="UP001228690">
    <property type="component" value="Chromosome"/>
</dbReference>
<dbReference type="PANTHER" id="PTHR43778">
    <property type="entry name" value="PYRUVATE CARBOXYLASE"/>
    <property type="match status" value="1"/>
</dbReference>
<dbReference type="EC" id="6.4.1.1" evidence="7"/>
<dbReference type="SUPFAM" id="SSF51230">
    <property type="entry name" value="Single hybrid motif"/>
    <property type="match status" value="1"/>
</dbReference>
<dbReference type="Gene3D" id="3.20.20.70">
    <property type="entry name" value="Aldolase class I"/>
    <property type="match status" value="1"/>
</dbReference>
<keyword evidence="7" id="KW-0670">Pyruvate</keyword>
<name>A0ABY8MJN6_9SPIO</name>
<dbReference type="InterPro" id="IPR005482">
    <property type="entry name" value="Biotin_COase_C"/>
</dbReference>
<dbReference type="EMBL" id="CP123443">
    <property type="protein sequence ID" value="WGK69413.1"/>
    <property type="molecule type" value="Genomic_DNA"/>
</dbReference>
<dbReference type="InterPro" id="IPR055268">
    <property type="entry name" value="PCB-like"/>
</dbReference>
<dbReference type="InterPro" id="IPR013815">
    <property type="entry name" value="ATP_grasp_subdomain_1"/>
</dbReference>
<dbReference type="PROSITE" id="PS00867">
    <property type="entry name" value="CPSASE_2"/>
    <property type="match status" value="1"/>
</dbReference>
<feature type="domain" description="Carbamoyl phosphate synthase ATP-binding" evidence="6">
    <location>
        <begin position="303"/>
        <end position="310"/>
    </location>
</feature>
<keyword evidence="3" id="KW-0067">ATP-binding</keyword>
<dbReference type="InterPro" id="IPR003379">
    <property type="entry name" value="Carboxylase_cons_dom"/>
</dbReference>
<dbReference type="Gene3D" id="3.30.470.20">
    <property type="entry name" value="ATP-grasp fold, B domain"/>
    <property type="match status" value="1"/>
</dbReference>
<keyword evidence="2" id="KW-0479">Metal-binding</keyword>
<evidence type="ECO:0000313" key="8">
    <source>
        <dbReference type="Proteomes" id="UP001228690"/>
    </source>
</evidence>
<organism evidence="7 8">
    <name type="scientific">Candidatus Haliotispira prima</name>
    <dbReference type="NCBI Taxonomy" id="3034016"/>
    <lineage>
        <taxon>Bacteria</taxon>
        <taxon>Pseudomonadati</taxon>
        <taxon>Spirochaetota</taxon>
        <taxon>Spirochaetia</taxon>
        <taxon>Spirochaetales</taxon>
        <taxon>Spirochaetaceae</taxon>
        <taxon>Candidatus Haliotispira</taxon>
    </lineage>
</organism>
<evidence type="ECO:0000256" key="1">
    <source>
        <dbReference type="ARBA" id="ARBA00001953"/>
    </source>
</evidence>
<dbReference type="GO" id="GO:0004736">
    <property type="term" value="F:pyruvate carboxylase activity"/>
    <property type="evidence" value="ECO:0007669"/>
    <property type="project" value="UniProtKB-EC"/>
</dbReference>
<evidence type="ECO:0000256" key="4">
    <source>
        <dbReference type="ARBA" id="ARBA00023267"/>
    </source>
</evidence>
<dbReference type="InterPro" id="IPR011054">
    <property type="entry name" value="Rudment_hybrid_motif"/>
</dbReference>
<keyword evidence="3" id="KW-0547">Nucleotide-binding</keyword>
<dbReference type="Pfam" id="PF00289">
    <property type="entry name" value="Biotin_carb_N"/>
    <property type="match status" value="1"/>
</dbReference>
<dbReference type="SUPFAM" id="SSF51569">
    <property type="entry name" value="Aldolase"/>
    <property type="match status" value="1"/>
</dbReference>
<dbReference type="SUPFAM" id="SSF89000">
    <property type="entry name" value="post-HMGL domain-like"/>
    <property type="match status" value="1"/>
</dbReference>
<evidence type="ECO:0000256" key="2">
    <source>
        <dbReference type="ARBA" id="ARBA00022723"/>
    </source>
</evidence>
<proteinExistence type="predicted"/>
<evidence type="ECO:0000256" key="3">
    <source>
        <dbReference type="ARBA" id="ARBA00022840"/>
    </source>
</evidence>
<dbReference type="NCBIfam" id="NF009554">
    <property type="entry name" value="PRK12999.1"/>
    <property type="match status" value="1"/>
</dbReference>
<accession>A0ABY8MJN6</accession>
<dbReference type="Pfam" id="PF02785">
    <property type="entry name" value="Biotin_carb_C"/>
    <property type="match status" value="1"/>
</dbReference>